<dbReference type="FunFam" id="2.60.120.200:FF:000021">
    <property type="entry name" value="Galectin"/>
    <property type="match status" value="1"/>
</dbReference>
<sequence length="133" mass="15016">EAELKNVLLKTGDQLKVQGKIHVDAKRFQIDLGSSSSELALHFNPRFHDGDINAPLLVCNSLCDGIWDQEQRDSLSAFQPGSKFKVLVKHTGKQFEVKLPDGQMVEFPNRQEVEVISYIRVKGDISLTSFKIY</sequence>
<evidence type="ECO:0000256" key="2">
    <source>
        <dbReference type="RuleBase" id="RU102079"/>
    </source>
</evidence>
<dbReference type="InterPro" id="IPR013320">
    <property type="entry name" value="ConA-like_dom_sf"/>
</dbReference>
<dbReference type="InterPro" id="IPR044156">
    <property type="entry name" value="Galectin-like"/>
</dbReference>
<dbReference type="Pfam" id="PF00337">
    <property type="entry name" value="Gal-bind_lectin"/>
    <property type="match status" value="1"/>
</dbReference>
<feature type="non-terminal residue" evidence="4">
    <location>
        <position position="1"/>
    </location>
</feature>
<dbReference type="PANTHER" id="PTHR11346:SF104">
    <property type="entry name" value="GALECTIN-2"/>
    <property type="match status" value="1"/>
</dbReference>
<dbReference type="SMART" id="SM00276">
    <property type="entry name" value="GLECT"/>
    <property type="match status" value="1"/>
</dbReference>
<dbReference type="PANTHER" id="PTHR11346">
    <property type="entry name" value="GALECTIN"/>
    <property type="match status" value="1"/>
</dbReference>
<proteinExistence type="predicted"/>
<dbReference type="CDD" id="cd00070">
    <property type="entry name" value="GLECT"/>
    <property type="match status" value="1"/>
</dbReference>
<organism evidence="4 5">
    <name type="scientific">Electrophorus voltai</name>
    <dbReference type="NCBI Taxonomy" id="2609070"/>
    <lineage>
        <taxon>Eukaryota</taxon>
        <taxon>Metazoa</taxon>
        <taxon>Chordata</taxon>
        <taxon>Craniata</taxon>
        <taxon>Vertebrata</taxon>
        <taxon>Euteleostomi</taxon>
        <taxon>Actinopterygii</taxon>
        <taxon>Neopterygii</taxon>
        <taxon>Teleostei</taxon>
        <taxon>Ostariophysi</taxon>
        <taxon>Gymnotiformes</taxon>
        <taxon>Gymnotoidei</taxon>
        <taxon>Gymnotidae</taxon>
        <taxon>Electrophorus</taxon>
    </lineage>
</organism>
<comment type="caution">
    <text evidence="4">The sequence shown here is derived from an EMBL/GenBank/DDBJ whole genome shotgun (WGS) entry which is preliminary data.</text>
</comment>
<evidence type="ECO:0000256" key="1">
    <source>
        <dbReference type="ARBA" id="ARBA00022734"/>
    </source>
</evidence>
<keyword evidence="1 2" id="KW-0430">Lectin</keyword>
<keyword evidence="5" id="KW-1185">Reference proteome</keyword>
<evidence type="ECO:0000313" key="4">
    <source>
        <dbReference type="EMBL" id="KAK1789737.1"/>
    </source>
</evidence>
<dbReference type="GO" id="GO:0030246">
    <property type="term" value="F:carbohydrate binding"/>
    <property type="evidence" value="ECO:0007669"/>
    <property type="project" value="UniProtKB-UniRule"/>
</dbReference>
<protein>
    <recommendedName>
        <fullName evidence="2">Galectin</fullName>
    </recommendedName>
</protein>
<name>A0AAD9DS26_9TELE</name>
<dbReference type="InterPro" id="IPR001079">
    <property type="entry name" value="Galectin_CRD"/>
</dbReference>
<dbReference type="AlphaFoldDB" id="A0AAD9DS26"/>
<gene>
    <name evidence="4" type="ORF">P4O66_015634</name>
</gene>
<accession>A0AAD9DS26</accession>
<evidence type="ECO:0000313" key="5">
    <source>
        <dbReference type="Proteomes" id="UP001239994"/>
    </source>
</evidence>
<dbReference type="Gene3D" id="2.60.120.200">
    <property type="match status" value="1"/>
</dbReference>
<dbReference type="SMART" id="SM00908">
    <property type="entry name" value="Gal-bind_lectin"/>
    <property type="match status" value="1"/>
</dbReference>
<reference evidence="4" key="1">
    <citation type="submission" date="2023-03" db="EMBL/GenBank/DDBJ databases">
        <title>Electrophorus voltai genome.</title>
        <authorList>
            <person name="Bian C."/>
        </authorList>
    </citation>
    <scope>NUCLEOTIDE SEQUENCE</scope>
    <source>
        <strain evidence="4">CB-2022</strain>
        <tissue evidence="4">Muscle</tissue>
    </source>
</reference>
<dbReference type="EMBL" id="JAROKS010000022">
    <property type="protein sequence ID" value="KAK1789737.1"/>
    <property type="molecule type" value="Genomic_DNA"/>
</dbReference>
<feature type="domain" description="Galectin" evidence="3">
    <location>
        <begin position="1"/>
        <end position="133"/>
    </location>
</feature>
<evidence type="ECO:0000259" key="3">
    <source>
        <dbReference type="PROSITE" id="PS51304"/>
    </source>
</evidence>
<dbReference type="PROSITE" id="PS51304">
    <property type="entry name" value="GALECTIN"/>
    <property type="match status" value="1"/>
</dbReference>
<dbReference type="Proteomes" id="UP001239994">
    <property type="component" value="Unassembled WGS sequence"/>
</dbReference>
<dbReference type="SUPFAM" id="SSF49899">
    <property type="entry name" value="Concanavalin A-like lectins/glucanases"/>
    <property type="match status" value="1"/>
</dbReference>